<evidence type="ECO:0000313" key="3">
    <source>
        <dbReference type="Proteomes" id="UP000790096"/>
    </source>
</evidence>
<proteinExistence type="predicted"/>
<reference evidence="2 3" key="1">
    <citation type="submission" date="2020-04" db="EMBL/GenBank/DDBJ databases">
        <title>Genome sequencing of Rosenbergiella species.</title>
        <authorList>
            <person name="Alvarez-Perez S."/>
            <person name="Lievens B."/>
        </authorList>
    </citation>
    <scope>NUCLEOTIDE SEQUENCE [LARGE SCALE GENOMIC DNA]</scope>
    <source>
        <strain evidence="2 3">S61</strain>
    </source>
</reference>
<comment type="caution">
    <text evidence="2">The sequence shown here is derived from an EMBL/GenBank/DDBJ whole genome shotgun (WGS) entry which is preliminary data.</text>
</comment>
<protein>
    <submittedName>
        <fullName evidence="2">DUF2213 domain-containing protein</fullName>
    </submittedName>
</protein>
<gene>
    <name evidence="2" type="ORF">HH682_13515</name>
</gene>
<organism evidence="2 3">
    <name type="scientific">Rosenbergiella gaditana</name>
    <dbReference type="NCBI Taxonomy" id="2726987"/>
    <lineage>
        <taxon>Bacteria</taxon>
        <taxon>Pseudomonadati</taxon>
        <taxon>Pseudomonadota</taxon>
        <taxon>Gammaproteobacteria</taxon>
        <taxon>Enterobacterales</taxon>
        <taxon>Erwiniaceae</taxon>
        <taxon>Rosenbergiella</taxon>
    </lineage>
</organism>
<name>A0ABS5T0Z0_9GAMM</name>
<feature type="compositionally biased region" description="Basic and acidic residues" evidence="1">
    <location>
        <begin position="282"/>
        <end position="308"/>
    </location>
</feature>
<evidence type="ECO:0000256" key="1">
    <source>
        <dbReference type="SAM" id="MobiDB-lite"/>
    </source>
</evidence>
<accession>A0ABS5T0Z0</accession>
<keyword evidence="3" id="KW-1185">Reference proteome</keyword>
<feature type="region of interest" description="Disordered" evidence="1">
    <location>
        <begin position="279"/>
        <end position="315"/>
    </location>
</feature>
<dbReference type="Proteomes" id="UP000790096">
    <property type="component" value="Unassembled WGS sequence"/>
</dbReference>
<dbReference type="EMBL" id="JABBFR010000023">
    <property type="protein sequence ID" value="MBT0725418.1"/>
    <property type="molecule type" value="Genomic_DNA"/>
</dbReference>
<dbReference type="RefSeq" id="WP_214238062.1">
    <property type="nucleotide sequence ID" value="NZ_JABBFR010000023.1"/>
</dbReference>
<evidence type="ECO:0000313" key="2">
    <source>
        <dbReference type="EMBL" id="MBT0725418.1"/>
    </source>
</evidence>
<sequence>MSRNCVNVLSVINSASNISTETINGRDHIIVRGITPVVDDIVMNRKLYPAAEIAKSYKTLERNPMPLGHPKLDGKHISARDVQAVNQYHVGAWLQNVNHSGGKVTGDMYVDRRYAEASDNGKRLLSRLDDMAAGNNSEPIHISTGLTYSGIVANGDSKGKKYDEIATNMDFDHVAVLLDEPGAGTPNDGVGIFVNSDGTEQQIEVVNLAEAQTPDEVTPESHSFFQQLKAFFSANSKQPKEEVDPMKELITNALKAKGIPTEGKSDAELMDAYNKSVAADATAKEETPEEKAAREKKEADEKAAKDKPATTAANAEEVPAWAKLLTEEVKSLKVQVNSGQEAEKATMRSAVKAKFGMTDIAVNALEGEPLKELYAQCATSHGLSGAFNHLTETKSISEMPE</sequence>